<sequence length="275" mass="29477">MPAHQMTSVTGCLGSVLRSGTILLLLLCNDATGSGTNSTAGQPCSHPLVPEHGGFRCAPSPCRDFLPKRVIEFFCEPGYSLHGGAKTARCRRGNWSPEGPVYCTPDPESKPDSDGSDTSDQESSSLPAVATTAVAVSVFLLTTTACMLVKPRVRDCHCESNRRLSDQLGLMIDSPPVLLPSYEEAVYGNQGNLAPPTWGPTQLLFAEGQPDPAHQRLGSQSESLLGGSANHCPDTLPPPYEVIQSHSGSGRTQNEQRREEFSQVFRVSQAIEKDV</sequence>
<dbReference type="Gene3D" id="2.10.70.10">
    <property type="entry name" value="Complement Module, domain 1"/>
    <property type="match status" value="1"/>
</dbReference>
<dbReference type="SMART" id="SM00032">
    <property type="entry name" value="CCP"/>
    <property type="match status" value="1"/>
</dbReference>
<dbReference type="InterPro" id="IPR035976">
    <property type="entry name" value="Sushi/SCR/CCP_sf"/>
</dbReference>
<reference evidence="6 7" key="1">
    <citation type="submission" date="2021-05" db="EMBL/GenBank/DDBJ databases">
        <authorList>
            <person name="Zahm M."/>
            <person name="Klopp C."/>
            <person name="Cabau C."/>
            <person name="Kuhl H."/>
            <person name="Suciu R."/>
            <person name="Ciorpac M."/>
            <person name="Holostenco D."/>
            <person name="Gessner J."/>
            <person name="Wuertz S."/>
            <person name="Hohne C."/>
            <person name="Stock M."/>
            <person name="Gislard M."/>
            <person name="Lluch J."/>
            <person name="Milhes M."/>
            <person name="Lampietro C."/>
            <person name="Lopez Roques C."/>
            <person name="Donnadieu C."/>
            <person name="Du K."/>
            <person name="Schartl M."/>
            <person name="Guiguen Y."/>
        </authorList>
    </citation>
    <scope>NUCLEOTIDE SEQUENCE [LARGE SCALE GENOMIC DNA]</scope>
    <source>
        <strain evidence="6">Hh-F2</strain>
        <tissue evidence="6">Blood</tissue>
    </source>
</reference>
<dbReference type="PANTHER" id="PTHR46839:SF3">
    <property type="entry name" value="SUSHI DOMAIN-CONTAINING PROTEIN 6"/>
    <property type="match status" value="1"/>
</dbReference>
<feature type="region of interest" description="Disordered" evidence="3">
    <location>
        <begin position="100"/>
        <end position="127"/>
    </location>
</feature>
<evidence type="ECO:0000313" key="6">
    <source>
        <dbReference type="EMBL" id="KAK6470674.1"/>
    </source>
</evidence>
<evidence type="ECO:0000256" key="1">
    <source>
        <dbReference type="ARBA" id="ARBA00023157"/>
    </source>
</evidence>
<proteinExistence type="predicted"/>
<name>A0ABR0YE32_HUSHU</name>
<evidence type="ECO:0000256" key="2">
    <source>
        <dbReference type="PROSITE-ProRule" id="PRU00302"/>
    </source>
</evidence>
<keyword evidence="7" id="KW-1185">Reference proteome</keyword>
<protein>
    <submittedName>
        <fullName evidence="6">Sushi domain-containing protein 6-like</fullName>
    </submittedName>
</protein>
<evidence type="ECO:0000256" key="4">
    <source>
        <dbReference type="SAM" id="SignalP"/>
    </source>
</evidence>
<dbReference type="Proteomes" id="UP001369086">
    <property type="component" value="Unassembled WGS sequence"/>
</dbReference>
<dbReference type="EMBL" id="JAHFZB010000035">
    <property type="protein sequence ID" value="KAK6470674.1"/>
    <property type="molecule type" value="Genomic_DNA"/>
</dbReference>
<keyword evidence="1" id="KW-1015">Disulfide bond</keyword>
<keyword evidence="4" id="KW-0732">Signal</keyword>
<dbReference type="PROSITE" id="PS50923">
    <property type="entry name" value="SUSHI"/>
    <property type="match status" value="1"/>
</dbReference>
<dbReference type="SUPFAM" id="SSF57535">
    <property type="entry name" value="Complement control module/SCR domain"/>
    <property type="match status" value="1"/>
</dbReference>
<evidence type="ECO:0000313" key="7">
    <source>
        <dbReference type="Proteomes" id="UP001369086"/>
    </source>
</evidence>
<feature type="compositionally biased region" description="Polar residues" evidence="3">
    <location>
        <begin position="244"/>
        <end position="253"/>
    </location>
</feature>
<keyword evidence="2" id="KW-0768">Sushi</keyword>
<feature type="domain" description="Sushi" evidence="5">
    <location>
        <begin position="55"/>
        <end position="105"/>
    </location>
</feature>
<dbReference type="PANTHER" id="PTHR46839">
    <property type="entry name" value="SUSHI DOMAIN-CONTAINING PROTEIN 6"/>
    <property type="match status" value="1"/>
</dbReference>
<feature type="chain" id="PRO_5045357846" evidence="4">
    <location>
        <begin position="36"/>
        <end position="275"/>
    </location>
</feature>
<evidence type="ECO:0000259" key="5">
    <source>
        <dbReference type="PROSITE" id="PS50923"/>
    </source>
</evidence>
<comment type="caution">
    <text evidence="6">The sequence shown here is derived from an EMBL/GenBank/DDBJ whole genome shotgun (WGS) entry which is preliminary data.</text>
</comment>
<gene>
    <name evidence="6" type="ORF">HHUSO_G30961</name>
</gene>
<organism evidence="6 7">
    <name type="scientific">Huso huso</name>
    <name type="common">Beluga</name>
    <name type="synonym">Acipenser huso</name>
    <dbReference type="NCBI Taxonomy" id="61971"/>
    <lineage>
        <taxon>Eukaryota</taxon>
        <taxon>Metazoa</taxon>
        <taxon>Chordata</taxon>
        <taxon>Craniata</taxon>
        <taxon>Vertebrata</taxon>
        <taxon>Euteleostomi</taxon>
        <taxon>Actinopterygii</taxon>
        <taxon>Chondrostei</taxon>
        <taxon>Acipenseriformes</taxon>
        <taxon>Acipenseridae</taxon>
        <taxon>Huso</taxon>
    </lineage>
</organism>
<dbReference type="InterPro" id="IPR000436">
    <property type="entry name" value="Sushi_SCR_CCP_dom"/>
</dbReference>
<accession>A0ABR0YE32</accession>
<dbReference type="InterPro" id="IPR042866">
    <property type="entry name" value="SUSD6"/>
</dbReference>
<dbReference type="Pfam" id="PF00084">
    <property type="entry name" value="Sushi"/>
    <property type="match status" value="1"/>
</dbReference>
<comment type="caution">
    <text evidence="2">Lacks conserved residue(s) required for the propagation of feature annotation.</text>
</comment>
<evidence type="ECO:0000256" key="3">
    <source>
        <dbReference type="SAM" id="MobiDB-lite"/>
    </source>
</evidence>
<feature type="region of interest" description="Disordered" evidence="3">
    <location>
        <begin position="236"/>
        <end position="265"/>
    </location>
</feature>
<feature type="signal peptide" evidence="4">
    <location>
        <begin position="1"/>
        <end position="35"/>
    </location>
</feature>
<dbReference type="CDD" id="cd00033">
    <property type="entry name" value="CCP"/>
    <property type="match status" value="1"/>
</dbReference>